<sequence length="128" mass="15401">MDKVLDSLREKGILTDDIQDKFSNLLPDHAKEKLSSIFQRYQDLDSEGKQQFMDEVVEMFEKKLQSSSSLYSLYYTLFYSQPYTIFIFAVLFIVFILVFFVYKLFKCLSERESKREEKKKNKQMKKKK</sequence>
<dbReference type="RefSeq" id="XP_033346303.1">
    <property type="nucleotide sequence ID" value="XM_033490412.1"/>
</dbReference>
<protein>
    <submittedName>
        <fullName evidence="3">Uncharacterized protein LOC117231715 isoform X2</fullName>
    </submittedName>
</protein>
<evidence type="ECO:0000313" key="3">
    <source>
        <dbReference type="RefSeq" id="XP_033346303.1"/>
    </source>
</evidence>
<evidence type="ECO:0000313" key="2">
    <source>
        <dbReference type="Proteomes" id="UP000504631"/>
    </source>
</evidence>
<keyword evidence="1" id="KW-1133">Transmembrane helix</keyword>
<dbReference type="Proteomes" id="UP000504631">
    <property type="component" value="Unplaced"/>
</dbReference>
<name>A0A6J3JZK8_9HYME</name>
<keyword evidence="2" id="KW-1185">Reference proteome</keyword>
<organism evidence="2 3">
    <name type="scientific">Bombus vosnesenskii</name>
    <dbReference type="NCBI Taxonomy" id="207650"/>
    <lineage>
        <taxon>Eukaryota</taxon>
        <taxon>Metazoa</taxon>
        <taxon>Ecdysozoa</taxon>
        <taxon>Arthropoda</taxon>
        <taxon>Hexapoda</taxon>
        <taxon>Insecta</taxon>
        <taxon>Pterygota</taxon>
        <taxon>Neoptera</taxon>
        <taxon>Endopterygota</taxon>
        <taxon>Hymenoptera</taxon>
        <taxon>Apocrita</taxon>
        <taxon>Aculeata</taxon>
        <taxon>Apoidea</taxon>
        <taxon>Anthophila</taxon>
        <taxon>Apidae</taxon>
        <taxon>Bombus</taxon>
        <taxon>Pyrobombus</taxon>
    </lineage>
</organism>
<gene>
    <name evidence="3" type="primary">LOC117231715</name>
</gene>
<keyword evidence="1" id="KW-0812">Transmembrane</keyword>
<dbReference type="GeneID" id="117231715"/>
<dbReference type="AlphaFoldDB" id="A0A6J3JZK8"/>
<feature type="transmembrane region" description="Helical" evidence="1">
    <location>
        <begin position="83"/>
        <end position="105"/>
    </location>
</feature>
<evidence type="ECO:0000256" key="1">
    <source>
        <dbReference type="SAM" id="Phobius"/>
    </source>
</evidence>
<accession>A0A6J3JZK8</accession>
<reference evidence="3" key="1">
    <citation type="submission" date="2025-08" db="UniProtKB">
        <authorList>
            <consortium name="RefSeq"/>
        </authorList>
    </citation>
    <scope>IDENTIFICATION</scope>
    <source>
        <tissue evidence="3">Muscle</tissue>
    </source>
</reference>
<proteinExistence type="predicted"/>
<keyword evidence="1" id="KW-0472">Membrane</keyword>